<protein>
    <submittedName>
        <fullName evidence="1">Uncharacterized protein</fullName>
    </submittedName>
</protein>
<name>A0A399CTL4_9BACT</name>
<keyword evidence="2" id="KW-1185">Reference proteome</keyword>
<accession>A0A399CTL4</accession>
<gene>
    <name evidence="1" type="ORF">D1164_20600</name>
</gene>
<proteinExistence type="predicted"/>
<sequence>MMRKTKHEEGISEHHVKINLGVFSMQRAGPTDGILTQPASGIAHLKILMENVSENRLFY</sequence>
<evidence type="ECO:0000313" key="2">
    <source>
        <dbReference type="Proteomes" id="UP000266441"/>
    </source>
</evidence>
<dbReference type="AlphaFoldDB" id="A0A399CTL4"/>
<evidence type="ECO:0000313" key="1">
    <source>
        <dbReference type="EMBL" id="RIH63255.1"/>
    </source>
</evidence>
<reference evidence="1 2" key="1">
    <citation type="journal article" date="2015" name="Int. J. Syst. Evol. Microbiol.">
        <title>Mariniphaga sediminis sp. nov., isolated from coastal sediment.</title>
        <authorList>
            <person name="Wang F.Q."/>
            <person name="Shen Q.Y."/>
            <person name="Chen G.J."/>
            <person name="Du Z.J."/>
        </authorList>
    </citation>
    <scope>NUCLEOTIDE SEQUENCE [LARGE SCALE GENOMIC DNA]</scope>
    <source>
        <strain evidence="1 2">SY21</strain>
    </source>
</reference>
<organism evidence="1 2">
    <name type="scientific">Mariniphaga sediminis</name>
    <dbReference type="NCBI Taxonomy" id="1628158"/>
    <lineage>
        <taxon>Bacteria</taxon>
        <taxon>Pseudomonadati</taxon>
        <taxon>Bacteroidota</taxon>
        <taxon>Bacteroidia</taxon>
        <taxon>Marinilabiliales</taxon>
        <taxon>Prolixibacteraceae</taxon>
        <taxon>Mariniphaga</taxon>
    </lineage>
</organism>
<dbReference type="EMBL" id="QWET01000023">
    <property type="protein sequence ID" value="RIH63255.1"/>
    <property type="molecule type" value="Genomic_DNA"/>
</dbReference>
<comment type="caution">
    <text evidence="1">The sequence shown here is derived from an EMBL/GenBank/DDBJ whole genome shotgun (WGS) entry which is preliminary data.</text>
</comment>
<dbReference type="Proteomes" id="UP000266441">
    <property type="component" value="Unassembled WGS sequence"/>
</dbReference>